<dbReference type="EMBL" id="JAJIRN010000001">
    <property type="protein sequence ID" value="MCV2367017.1"/>
    <property type="molecule type" value="Genomic_DNA"/>
</dbReference>
<dbReference type="Pfam" id="PF19570">
    <property type="entry name" value="DUF6088"/>
    <property type="match status" value="1"/>
</dbReference>
<organism evidence="1 2">
    <name type="scientific">Roseateles oligotrophus</name>
    <dbReference type="NCBI Taxonomy" id="1769250"/>
    <lineage>
        <taxon>Bacteria</taxon>
        <taxon>Pseudomonadati</taxon>
        <taxon>Pseudomonadota</taxon>
        <taxon>Betaproteobacteria</taxon>
        <taxon>Burkholderiales</taxon>
        <taxon>Sphaerotilaceae</taxon>
        <taxon>Roseateles</taxon>
    </lineage>
</organism>
<reference evidence="1 2" key="1">
    <citation type="submission" date="2021-11" db="EMBL/GenBank/DDBJ databases">
        <authorList>
            <person name="Liang Q."/>
            <person name="Mou H."/>
            <person name="Liu Z."/>
        </authorList>
    </citation>
    <scope>NUCLEOTIDE SEQUENCE [LARGE SCALE GENOMIC DNA]</scope>
    <source>
        <strain evidence="1 2">CHU3</strain>
    </source>
</reference>
<keyword evidence="2" id="KW-1185">Reference proteome</keyword>
<dbReference type="InterPro" id="IPR045738">
    <property type="entry name" value="DUF6088"/>
</dbReference>
<accession>A0ABT2Y9M7</accession>
<comment type="caution">
    <text evidence="1">The sequence shown here is derived from an EMBL/GenBank/DDBJ whole genome shotgun (WGS) entry which is preliminary data.</text>
</comment>
<evidence type="ECO:0000313" key="2">
    <source>
        <dbReference type="Proteomes" id="UP001209701"/>
    </source>
</evidence>
<dbReference type="Proteomes" id="UP001209701">
    <property type="component" value="Unassembled WGS sequence"/>
</dbReference>
<sequence length="62" mass="6605">MALQRGEAIVSHGAGAANALGLTTQVPMRAIYLTSGRCRSLKLVWVVLCMATEFSAHLYVGL</sequence>
<proteinExistence type="predicted"/>
<evidence type="ECO:0000313" key="1">
    <source>
        <dbReference type="EMBL" id="MCV2367017.1"/>
    </source>
</evidence>
<protein>
    <submittedName>
        <fullName evidence="1">DUF6088 family protein</fullName>
    </submittedName>
</protein>
<gene>
    <name evidence="1" type="ORF">LNV07_02760</name>
</gene>
<name>A0ABT2Y9M7_9BURK</name>